<dbReference type="AlphaFoldDB" id="A0A7K1LQJ8"/>
<dbReference type="PROSITE" id="PS51257">
    <property type="entry name" value="PROKAR_LIPOPROTEIN"/>
    <property type="match status" value="1"/>
</dbReference>
<organism evidence="1 2">
    <name type="scientific">Christiangramia aestuarii</name>
    <dbReference type="NCBI Taxonomy" id="1028746"/>
    <lineage>
        <taxon>Bacteria</taxon>
        <taxon>Pseudomonadati</taxon>
        <taxon>Bacteroidota</taxon>
        <taxon>Flavobacteriia</taxon>
        <taxon>Flavobacteriales</taxon>
        <taxon>Flavobacteriaceae</taxon>
        <taxon>Christiangramia</taxon>
    </lineage>
</organism>
<dbReference type="Proteomes" id="UP000460416">
    <property type="component" value="Unassembled WGS sequence"/>
</dbReference>
<dbReference type="RefSeq" id="WP_156276758.1">
    <property type="nucleotide sequence ID" value="NZ_BAABGI010000001.1"/>
</dbReference>
<dbReference type="EMBL" id="VJVW01000004">
    <property type="protein sequence ID" value="MUP43053.1"/>
    <property type="molecule type" value="Genomic_DNA"/>
</dbReference>
<sequence>MKINFSSAIFSRIAFLVFLLVFLGSCQDKEKKEEAQEAEVSETKTKEKENSPEVVNIITNAMEFKTKDTWDAGWTTVKYRNNSNETHFVLFDKYPEGKTIEDAKKEVGPPFQEGMDLINEGKFEEANRAFGKLPEWFQEVQFTGGVGLISAKSTAESTIYLEPGTYIIECYVKMANGVFHNMQGMAKQIDVVASDDKEAKEPQADYSIRVNNENGIIMDERVSPGKKTFAVKYEGQKVHENYVMQDVHLVWVDQGADMAKLNNWMNWADPKGLQTPSPEGFKFLGGMQEMKEGKTGYFTAELRPGNYALVSEVPDPQSKGLLKTFSVQ</sequence>
<proteinExistence type="predicted"/>
<evidence type="ECO:0000313" key="2">
    <source>
        <dbReference type="Proteomes" id="UP000460416"/>
    </source>
</evidence>
<gene>
    <name evidence="1" type="ORF">FLP08_10745</name>
</gene>
<accession>A0A7K1LQJ8</accession>
<name>A0A7K1LQJ8_9FLAO</name>
<protein>
    <submittedName>
        <fullName evidence="1">Uncharacterized protein</fullName>
    </submittedName>
</protein>
<keyword evidence="2" id="KW-1185">Reference proteome</keyword>
<dbReference type="OrthoDB" id="1437689at2"/>
<reference evidence="1 2" key="1">
    <citation type="submission" date="2019-07" db="EMBL/GenBank/DDBJ databases">
        <title>Gramella aestuarii sp. nov., isolated from a tidal flat, and emended description of Gramella echinicola.</title>
        <authorList>
            <person name="Liu L."/>
        </authorList>
    </citation>
    <scope>NUCLEOTIDE SEQUENCE [LARGE SCALE GENOMIC DNA]</scope>
    <source>
        <strain evidence="1 2">BS12</strain>
    </source>
</reference>
<evidence type="ECO:0000313" key="1">
    <source>
        <dbReference type="EMBL" id="MUP43053.1"/>
    </source>
</evidence>
<comment type="caution">
    <text evidence="1">The sequence shown here is derived from an EMBL/GenBank/DDBJ whole genome shotgun (WGS) entry which is preliminary data.</text>
</comment>